<accession>A0ACC1HIR4</accession>
<sequence length="256" mass="27134">MLDKEEARRRRQERILKRGSDRLSRIKSSLHESLQEPIADNAVAALQDDKAPQMCPPRNAGSETPPLSSLSSEPGSGTESETSKVMSSTHDRLSTAAMAQSLSTQSPGTLSPPRPSTPTPRRRVGNLARKIRSSGNGIVNSQSVDMDNIDRLLAQQFFESSSLDGDDKTSALAAGPQGTAGYRSVTATSQIKGSQQPKTSARSAGSNAEDKLSPRTKALLESLDKEGVPSGQHDTGLSSLFTPMPPDGAPVKSSLI</sequence>
<proteinExistence type="predicted"/>
<evidence type="ECO:0000313" key="2">
    <source>
        <dbReference type="Proteomes" id="UP001145114"/>
    </source>
</evidence>
<protein>
    <submittedName>
        <fullName evidence="1">Uncharacterized protein</fullName>
    </submittedName>
</protein>
<comment type="caution">
    <text evidence="1">The sequence shown here is derived from an EMBL/GenBank/DDBJ whole genome shotgun (WGS) entry which is preliminary data.</text>
</comment>
<evidence type="ECO:0000313" key="1">
    <source>
        <dbReference type="EMBL" id="KAJ1674194.1"/>
    </source>
</evidence>
<dbReference type="EMBL" id="JAMZIH010006180">
    <property type="protein sequence ID" value="KAJ1674194.1"/>
    <property type="molecule type" value="Genomic_DNA"/>
</dbReference>
<reference evidence="1" key="1">
    <citation type="submission" date="2022-06" db="EMBL/GenBank/DDBJ databases">
        <title>Phylogenomic reconstructions and comparative analyses of Kickxellomycotina fungi.</title>
        <authorList>
            <person name="Reynolds N.K."/>
            <person name="Stajich J.E."/>
            <person name="Barry K."/>
            <person name="Grigoriev I.V."/>
            <person name="Crous P."/>
            <person name="Smith M.E."/>
        </authorList>
    </citation>
    <scope>NUCLEOTIDE SEQUENCE</scope>
    <source>
        <strain evidence="1">RSA 2271</strain>
    </source>
</reference>
<dbReference type="Proteomes" id="UP001145114">
    <property type="component" value="Unassembled WGS sequence"/>
</dbReference>
<organism evidence="1 2">
    <name type="scientific">Spiromyces aspiralis</name>
    <dbReference type="NCBI Taxonomy" id="68401"/>
    <lineage>
        <taxon>Eukaryota</taxon>
        <taxon>Fungi</taxon>
        <taxon>Fungi incertae sedis</taxon>
        <taxon>Zoopagomycota</taxon>
        <taxon>Kickxellomycotina</taxon>
        <taxon>Kickxellomycetes</taxon>
        <taxon>Kickxellales</taxon>
        <taxon>Kickxellaceae</taxon>
        <taxon>Spiromyces</taxon>
    </lineage>
</organism>
<name>A0ACC1HIR4_9FUNG</name>
<gene>
    <name evidence="1" type="ORF">EV182_003775</name>
</gene>
<keyword evidence="2" id="KW-1185">Reference proteome</keyword>